<dbReference type="PANTHER" id="PTHR15228:SF25">
    <property type="entry name" value="F-BAR DOMAIN-CONTAINING PROTEIN"/>
    <property type="match status" value="1"/>
</dbReference>
<dbReference type="Proteomes" id="UP000011083">
    <property type="component" value="Unassembled WGS sequence"/>
</dbReference>
<sequence length="269" mass="30589">MSHLQFVVQHKAANKMDCNNLAIVFGPILLGSRNDSVGVIITDVSHVIRLMSVLIQDCDFFFPDKHVEIAEKPSDSPPPATKAEKSKKEKKSKDKVKEKEKEKEKEEEPKDWASNMEKKRRATNVKKINEEWTKRAEETTSTSPSGAAAALAAAKKSKKERKQEQLERKERKAKQKRINERWQRMGMPASPSLGRSATAAGGTQQMKKEKERLEGLYSQRSSRAVQRITVNEFLQERASRIKSGAYTYEELQAWTQALNHYSEAQVICT</sequence>
<gene>
    <name evidence="4" type="ORF">ACA1_394590</name>
</gene>
<feature type="region of interest" description="Disordered" evidence="2">
    <location>
        <begin position="69"/>
        <end position="218"/>
    </location>
</feature>
<dbReference type="EMBL" id="KB007948">
    <property type="protein sequence ID" value="ELR18692.1"/>
    <property type="molecule type" value="Genomic_DNA"/>
</dbReference>
<keyword evidence="5" id="KW-1185">Reference proteome</keyword>
<feature type="domain" description="Rho-GAP" evidence="3">
    <location>
        <begin position="1"/>
        <end position="62"/>
    </location>
</feature>
<dbReference type="GO" id="GO:0005096">
    <property type="term" value="F:GTPase activator activity"/>
    <property type="evidence" value="ECO:0007669"/>
    <property type="project" value="UniProtKB-KW"/>
</dbReference>
<feature type="compositionally biased region" description="Basic and acidic residues" evidence="2">
    <location>
        <begin position="82"/>
        <end position="111"/>
    </location>
</feature>
<dbReference type="GeneID" id="14919477"/>
<dbReference type="Gene3D" id="1.10.555.10">
    <property type="entry name" value="Rho GTPase activation protein"/>
    <property type="match status" value="1"/>
</dbReference>
<accession>L8H0F5</accession>
<evidence type="ECO:0000256" key="1">
    <source>
        <dbReference type="ARBA" id="ARBA00022468"/>
    </source>
</evidence>
<dbReference type="VEuPathDB" id="AmoebaDB:ACA1_394590"/>
<feature type="compositionally biased region" description="Basic and acidic residues" evidence="2">
    <location>
        <begin position="161"/>
        <end position="170"/>
    </location>
</feature>
<dbReference type="SUPFAM" id="SSF48350">
    <property type="entry name" value="GTPase activation domain, GAP"/>
    <property type="match status" value="1"/>
</dbReference>
<protein>
    <recommendedName>
        <fullName evidence="3">Rho-GAP domain-containing protein</fullName>
    </recommendedName>
</protein>
<proteinExistence type="predicted"/>
<organism evidence="4 5">
    <name type="scientific">Acanthamoeba castellanii (strain ATCC 30010 / Neff)</name>
    <dbReference type="NCBI Taxonomy" id="1257118"/>
    <lineage>
        <taxon>Eukaryota</taxon>
        <taxon>Amoebozoa</taxon>
        <taxon>Discosea</taxon>
        <taxon>Longamoebia</taxon>
        <taxon>Centramoebida</taxon>
        <taxon>Acanthamoebidae</taxon>
        <taxon>Acanthamoeba</taxon>
    </lineage>
</organism>
<dbReference type="PANTHER" id="PTHR15228">
    <property type="entry name" value="SPERMATHECAL PHYSIOLOGY VARIANT"/>
    <property type="match status" value="1"/>
</dbReference>
<keyword evidence="1" id="KW-0343">GTPase activation</keyword>
<evidence type="ECO:0000259" key="3">
    <source>
        <dbReference type="PROSITE" id="PS50238"/>
    </source>
</evidence>
<name>L8H0F5_ACACF</name>
<dbReference type="AlphaFoldDB" id="L8H0F5"/>
<dbReference type="PROSITE" id="PS50238">
    <property type="entry name" value="RHOGAP"/>
    <property type="match status" value="1"/>
</dbReference>
<dbReference type="InterPro" id="IPR000198">
    <property type="entry name" value="RhoGAP_dom"/>
</dbReference>
<dbReference type="InterPro" id="IPR008936">
    <property type="entry name" value="Rho_GTPase_activation_prot"/>
</dbReference>
<dbReference type="KEGG" id="acan:ACA1_394590"/>
<dbReference type="InterPro" id="IPR051025">
    <property type="entry name" value="RhoGAP"/>
</dbReference>
<dbReference type="Pfam" id="PF00620">
    <property type="entry name" value="RhoGAP"/>
    <property type="match status" value="1"/>
</dbReference>
<reference evidence="4 5" key="1">
    <citation type="journal article" date="2013" name="Genome Biol.">
        <title>Genome of Acanthamoeba castellanii highlights extensive lateral gene transfer and early evolution of tyrosine kinase signaling.</title>
        <authorList>
            <person name="Clarke M."/>
            <person name="Lohan A.J."/>
            <person name="Liu B."/>
            <person name="Lagkouvardos I."/>
            <person name="Roy S."/>
            <person name="Zafar N."/>
            <person name="Bertelli C."/>
            <person name="Schilde C."/>
            <person name="Kianianmomeni A."/>
            <person name="Burglin T.R."/>
            <person name="Frech C."/>
            <person name="Turcotte B."/>
            <person name="Kopec K.O."/>
            <person name="Synnott J.M."/>
            <person name="Choo C."/>
            <person name="Paponov I."/>
            <person name="Finkler A."/>
            <person name="Soon Heng Tan C."/>
            <person name="Hutchins A.P."/>
            <person name="Weinmeier T."/>
            <person name="Rattei T."/>
            <person name="Chu J.S."/>
            <person name="Gimenez G."/>
            <person name="Irimia M."/>
            <person name="Rigden D.J."/>
            <person name="Fitzpatrick D.A."/>
            <person name="Lorenzo-Morales J."/>
            <person name="Bateman A."/>
            <person name="Chiu C.H."/>
            <person name="Tang P."/>
            <person name="Hegemann P."/>
            <person name="Fromm H."/>
            <person name="Raoult D."/>
            <person name="Greub G."/>
            <person name="Miranda-Saavedra D."/>
            <person name="Chen N."/>
            <person name="Nash P."/>
            <person name="Ginger M.L."/>
            <person name="Horn M."/>
            <person name="Schaap P."/>
            <person name="Caler L."/>
            <person name="Loftus B."/>
        </authorList>
    </citation>
    <scope>NUCLEOTIDE SEQUENCE [LARGE SCALE GENOMIC DNA]</scope>
    <source>
        <strain evidence="4 5">Neff</strain>
    </source>
</reference>
<feature type="compositionally biased region" description="Basic and acidic residues" evidence="2">
    <location>
        <begin position="127"/>
        <end position="138"/>
    </location>
</feature>
<evidence type="ECO:0000313" key="5">
    <source>
        <dbReference type="Proteomes" id="UP000011083"/>
    </source>
</evidence>
<dbReference type="RefSeq" id="XP_004340735.1">
    <property type="nucleotide sequence ID" value="XM_004340687.1"/>
</dbReference>
<evidence type="ECO:0000256" key="2">
    <source>
        <dbReference type="SAM" id="MobiDB-lite"/>
    </source>
</evidence>
<dbReference type="GO" id="GO:0007165">
    <property type="term" value="P:signal transduction"/>
    <property type="evidence" value="ECO:0007669"/>
    <property type="project" value="InterPro"/>
</dbReference>
<evidence type="ECO:0000313" key="4">
    <source>
        <dbReference type="EMBL" id="ELR18692.1"/>
    </source>
</evidence>
<dbReference type="OrthoDB" id="3134107at2759"/>